<feature type="compositionally biased region" description="Basic residues" evidence="4">
    <location>
        <begin position="150"/>
        <end position="169"/>
    </location>
</feature>
<dbReference type="InterPro" id="IPR015495">
    <property type="entry name" value="Myb_TF_plants"/>
</dbReference>
<dbReference type="InterPro" id="IPR017930">
    <property type="entry name" value="Myb_dom"/>
</dbReference>
<keyword evidence="3" id="KW-0539">Nucleus</keyword>
<sequence length="512" mass="56954">MGRAPCCEKIGLKRGRWTAEEDEILTNYIQTNGEGSWRSLPKKAGLLRCGKSCRLRWINYLRRDLKRGNITAEEEETIVKLHSHLGNRWSHIATHLPGRTDNEIKNYWNSHLSRKIYAFTAVTGDEHSLKVDDLVLNKPPSSSLEAKNTNKIKKKKGRTSRSSMKKHKQMVTASQCLPQPKELESEISEGWNSGNYEGKSLGAYEWLDGEIERLMSSFVWECTSEEAVISMNDDDPDQNKVCESGDNVSCCVDLFEEEQGKLGSLQVDQDMNIEKEREESILSSNSNESGDKDWWVGLCDSSEVGFGIDDELLGWEFQGGLTCQSDDLWDLSDFGEIQQVTWVSSTCVYNGSGKTPLLCGVIAFVGLAVAMVGLHMYLLIAVTTSPLVLATWDPGSTPAKTLTYQAAFFFVSTWLCFGVGEVLLLVGLSVESGHLKNCVFLATGLYLMALQAHRISKDLENTHRVILEASVLYASPPRSPTNRMATVAREAPATVRDELTSLGYLVSLKELA</sequence>
<evidence type="ECO:0000256" key="1">
    <source>
        <dbReference type="ARBA" id="ARBA00004123"/>
    </source>
</evidence>
<feature type="domain" description="HTH myb-type" evidence="7">
    <location>
        <begin position="9"/>
        <end position="61"/>
    </location>
</feature>
<dbReference type="Pfam" id="PF00249">
    <property type="entry name" value="Myb_DNA-binding"/>
    <property type="match status" value="2"/>
</dbReference>
<dbReference type="Proteomes" id="UP000266723">
    <property type="component" value="Unassembled WGS sequence"/>
</dbReference>
<dbReference type="PROSITE" id="PS50090">
    <property type="entry name" value="MYB_LIKE"/>
    <property type="match status" value="2"/>
</dbReference>
<keyword evidence="2" id="KW-0238">DNA-binding</keyword>
<evidence type="ECO:0000259" key="6">
    <source>
        <dbReference type="PROSITE" id="PS50090"/>
    </source>
</evidence>
<dbReference type="Pfam" id="PF06749">
    <property type="entry name" value="DUF1218"/>
    <property type="match status" value="1"/>
</dbReference>
<dbReference type="Gene3D" id="1.10.10.60">
    <property type="entry name" value="Homeodomain-like"/>
    <property type="match status" value="2"/>
</dbReference>
<evidence type="ECO:0000256" key="3">
    <source>
        <dbReference type="ARBA" id="ARBA00023242"/>
    </source>
</evidence>
<evidence type="ECO:0000313" key="9">
    <source>
        <dbReference type="Proteomes" id="UP000266723"/>
    </source>
</evidence>
<reference evidence="8 9" key="1">
    <citation type="journal article" date="2020" name="BMC Genomics">
        <title>Intraspecific diversification of the crop wild relative Brassica cretica Lam. using demographic model selection.</title>
        <authorList>
            <person name="Kioukis A."/>
            <person name="Michalopoulou V.A."/>
            <person name="Briers L."/>
            <person name="Pirintsos S."/>
            <person name="Studholme D.J."/>
            <person name="Pavlidis P."/>
            <person name="Sarris P.F."/>
        </authorList>
    </citation>
    <scope>NUCLEOTIDE SEQUENCE [LARGE SCALE GENOMIC DNA]</scope>
    <source>
        <strain evidence="9">cv. PFS-1207/04</strain>
    </source>
</reference>
<keyword evidence="5" id="KW-1133">Transmembrane helix</keyword>
<keyword evidence="5" id="KW-0812">Transmembrane</keyword>
<feature type="region of interest" description="Disordered" evidence="4">
    <location>
        <begin position="140"/>
        <end position="172"/>
    </location>
</feature>
<evidence type="ECO:0000259" key="7">
    <source>
        <dbReference type="PROSITE" id="PS51294"/>
    </source>
</evidence>
<gene>
    <name evidence="8" type="ORF">DY000_02025790</name>
</gene>
<evidence type="ECO:0000313" key="8">
    <source>
        <dbReference type="EMBL" id="KAF3597293.1"/>
    </source>
</evidence>
<feature type="domain" description="HTH myb-type" evidence="7">
    <location>
        <begin position="62"/>
        <end position="116"/>
    </location>
</feature>
<evidence type="ECO:0000256" key="4">
    <source>
        <dbReference type="SAM" id="MobiDB-lite"/>
    </source>
</evidence>
<evidence type="ECO:0000256" key="5">
    <source>
        <dbReference type="SAM" id="Phobius"/>
    </source>
</evidence>
<feature type="transmembrane region" description="Helical" evidence="5">
    <location>
        <begin position="357"/>
        <end position="382"/>
    </location>
</feature>
<dbReference type="CDD" id="cd00167">
    <property type="entry name" value="SANT"/>
    <property type="match status" value="2"/>
</dbReference>
<organism evidence="8 9">
    <name type="scientific">Brassica cretica</name>
    <name type="common">Mustard</name>
    <dbReference type="NCBI Taxonomy" id="69181"/>
    <lineage>
        <taxon>Eukaryota</taxon>
        <taxon>Viridiplantae</taxon>
        <taxon>Streptophyta</taxon>
        <taxon>Embryophyta</taxon>
        <taxon>Tracheophyta</taxon>
        <taxon>Spermatophyta</taxon>
        <taxon>Magnoliopsida</taxon>
        <taxon>eudicotyledons</taxon>
        <taxon>Gunneridae</taxon>
        <taxon>Pentapetalae</taxon>
        <taxon>rosids</taxon>
        <taxon>malvids</taxon>
        <taxon>Brassicales</taxon>
        <taxon>Brassicaceae</taxon>
        <taxon>Brassiceae</taxon>
        <taxon>Brassica</taxon>
    </lineage>
</organism>
<protein>
    <submittedName>
        <fullName evidence="8">Uncharacterized protein</fullName>
    </submittedName>
</protein>
<dbReference type="SUPFAM" id="SSF46689">
    <property type="entry name" value="Homeodomain-like"/>
    <property type="match status" value="1"/>
</dbReference>
<comment type="subcellular location">
    <subcellularLocation>
        <location evidence="1">Nucleus</location>
    </subcellularLocation>
</comment>
<feature type="domain" description="Myb-like" evidence="6">
    <location>
        <begin position="62"/>
        <end position="112"/>
    </location>
</feature>
<keyword evidence="5" id="KW-0472">Membrane</keyword>
<dbReference type="InterPro" id="IPR009606">
    <property type="entry name" value="DEAL/Modifying_wall_lignin1/2"/>
</dbReference>
<dbReference type="InterPro" id="IPR009057">
    <property type="entry name" value="Homeodomain-like_sf"/>
</dbReference>
<evidence type="ECO:0000256" key="2">
    <source>
        <dbReference type="ARBA" id="ARBA00023125"/>
    </source>
</evidence>
<dbReference type="PANTHER" id="PTHR47999">
    <property type="entry name" value="TRANSCRIPTION FACTOR MYB8-RELATED-RELATED"/>
    <property type="match status" value="1"/>
</dbReference>
<name>A0ABQ7EL43_BRACR</name>
<dbReference type="PROSITE" id="PS51294">
    <property type="entry name" value="HTH_MYB"/>
    <property type="match status" value="2"/>
</dbReference>
<comment type="caution">
    <text evidence="8">The sequence shown here is derived from an EMBL/GenBank/DDBJ whole genome shotgun (WGS) entry which is preliminary data.</text>
</comment>
<accession>A0ABQ7EL43</accession>
<feature type="domain" description="Myb-like" evidence="6">
    <location>
        <begin position="9"/>
        <end position="61"/>
    </location>
</feature>
<feature type="transmembrane region" description="Helical" evidence="5">
    <location>
        <begin position="402"/>
        <end position="426"/>
    </location>
</feature>
<keyword evidence="9" id="KW-1185">Reference proteome</keyword>
<dbReference type="InterPro" id="IPR001005">
    <property type="entry name" value="SANT/Myb"/>
</dbReference>
<dbReference type="EMBL" id="QGKV02000299">
    <property type="protein sequence ID" value="KAF3597293.1"/>
    <property type="molecule type" value="Genomic_DNA"/>
</dbReference>
<dbReference type="PANTHER" id="PTHR47999:SF91">
    <property type="entry name" value="TRANSCRIPTION FACTOR MYB111"/>
    <property type="match status" value="1"/>
</dbReference>
<proteinExistence type="predicted"/>
<dbReference type="SMART" id="SM00717">
    <property type="entry name" value="SANT"/>
    <property type="match status" value="2"/>
</dbReference>